<proteinExistence type="predicted"/>
<dbReference type="PANTHER" id="PTHR36833">
    <property type="entry name" value="SLR0610 PROTEIN-RELATED"/>
    <property type="match status" value="1"/>
</dbReference>
<organism evidence="2 3">
    <name type="scientific">Companilactobacillus alimentarius DSM 20249</name>
    <dbReference type="NCBI Taxonomy" id="1423720"/>
    <lineage>
        <taxon>Bacteria</taxon>
        <taxon>Bacillati</taxon>
        <taxon>Bacillota</taxon>
        <taxon>Bacilli</taxon>
        <taxon>Lactobacillales</taxon>
        <taxon>Lactobacillaceae</taxon>
        <taxon>Companilactobacillus</taxon>
    </lineage>
</organism>
<dbReference type="STRING" id="1423720.FC67_GL000386"/>
<dbReference type="AlphaFoldDB" id="A0A2K9HNQ7"/>
<keyword evidence="1" id="KW-0812">Transmembrane</keyword>
<keyword evidence="1" id="KW-0472">Membrane</keyword>
<protein>
    <submittedName>
        <fullName evidence="2">Multidrug transporter</fullName>
    </submittedName>
</protein>
<dbReference type="Pfam" id="PF06182">
    <property type="entry name" value="ABC2_membrane_6"/>
    <property type="match status" value="1"/>
</dbReference>
<dbReference type="PANTHER" id="PTHR36833:SF1">
    <property type="entry name" value="INTEGRAL MEMBRANE TRANSPORT PROTEIN"/>
    <property type="match status" value="1"/>
</dbReference>
<accession>A0A2K9HNQ7</accession>
<reference evidence="2 3" key="1">
    <citation type="submission" date="2016-12" db="EMBL/GenBank/DDBJ databases">
        <title>The whole genome sequencing and assembly of Lactobacillus alimentarius DSM 20249T strain.</title>
        <authorList>
            <person name="Lee Y.-J."/>
            <person name="Yi H."/>
            <person name="Bahn Y.-S."/>
            <person name="Kim J.F."/>
            <person name="Lee D.-W."/>
        </authorList>
    </citation>
    <scope>NUCLEOTIDE SEQUENCE [LARGE SCALE GENOMIC DNA]</scope>
    <source>
        <strain evidence="2 3">DSM 20249</strain>
    </source>
</reference>
<feature type="transmembrane region" description="Helical" evidence="1">
    <location>
        <begin position="70"/>
        <end position="88"/>
    </location>
</feature>
<feature type="transmembrane region" description="Helical" evidence="1">
    <location>
        <begin position="33"/>
        <end position="58"/>
    </location>
</feature>
<keyword evidence="3" id="KW-1185">Reference proteome</keyword>
<feature type="transmembrane region" description="Helical" evidence="1">
    <location>
        <begin position="209"/>
        <end position="228"/>
    </location>
</feature>
<evidence type="ECO:0000313" key="3">
    <source>
        <dbReference type="Proteomes" id="UP000234653"/>
    </source>
</evidence>
<sequence length="267" mass="30458">MLRVKFLMRKNFIFVKSLTKVAVLESLTFRLDIIFGILSSMIWIGVPIIFFKVIYLNVNSIAGWSFKECLLLIGIYTLIDSIMMAFLVKSMPRLENDIREGTLDTILLKPINPQLFYFFGSIDFTQFLNGFLGLAIIFYASRGFGFTATQIFLASLASILGGTIYYSLWFLWTISTFWFPTNFGRTDLFLSMIQISRYPSSIYKGTGSLLFNFLIPLGMVASPVALILIRPEKEFIVIIQFLIAVIFVVLDILVWKLGVRKYDGAGR</sequence>
<dbReference type="KEGG" id="lali:LA20249_06765"/>
<dbReference type="InterPro" id="IPR010390">
    <property type="entry name" value="ABC-2_transporter-like"/>
</dbReference>
<feature type="transmembrane region" description="Helical" evidence="1">
    <location>
        <begin position="235"/>
        <end position="255"/>
    </location>
</feature>
<evidence type="ECO:0000313" key="2">
    <source>
        <dbReference type="EMBL" id="AUI71893.1"/>
    </source>
</evidence>
<name>A0A2K9HNQ7_9LACO</name>
<dbReference type="Proteomes" id="UP000234653">
    <property type="component" value="Chromosome"/>
</dbReference>
<feature type="transmembrane region" description="Helical" evidence="1">
    <location>
        <begin position="151"/>
        <end position="172"/>
    </location>
</feature>
<dbReference type="OrthoDB" id="3818833at2"/>
<evidence type="ECO:0000256" key="1">
    <source>
        <dbReference type="SAM" id="Phobius"/>
    </source>
</evidence>
<keyword evidence="1" id="KW-1133">Transmembrane helix</keyword>
<feature type="transmembrane region" description="Helical" evidence="1">
    <location>
        <begin position="115"/>
        <end position="139"/>
    </location>
</feature>
<gene>
    <name evidence="2" type="ORF">LA20249_06765</name>
</gene>
<dbReference type="EMBL" id="CP018867">
    <property type="protein sequence ID" value="AUI71893.1"/>
    <property type="molecule type" value="Genomic_DNA"/>
</dbReference>